<sequence length="333" mass="36955">MSSNRPIWTSDFDKTIYLNLAFLITSIFYYGAYTILICFAVPMLISDRNGNRVAKRGLLVAVLAMFTISTYSVVVQAAHMVLSLKTVFAGELDEEAMDSFIEEIHIAFGVERVLRFLNVLIGDFLFVWRTWALWPGNLKVVIIPSILFFGVVVSTVTTWVCHGRHISSMDLTMDVPQCSKSVWAAYSLSAATNLAATIAIGYKAWLHGRAHRKYLGAGTTTRASGLRTLAERIVTLVLIFGAVHCCLWIVGLFVSIAFGNPHAAFPLQLIYYCIRAVSRHIVGMNATLLIVVVRAKKSTWDKEWTLELDLETESARDDNRTGDTGYATDASAP</sequence>
<evidence type="ECO:0000313" key="4">
    <source>
        <dbReference type="Proteomes" id="UP001383192"/>
    </source>
</evidence>
<dbReference type="AlphaFoldDB" id="A0AAW0CL62"/>
<evidence type="ECO:0000256" key="2">
    <source>
        <dbReference type="SAM" id="Phobius"/>
    </source>
</evidence>
<evidence type="ECO:0000256" key="1">
    <source>
        <dbReference type="SAM" id="MobiDB-lite"/>
    </source>
</evidence>
<keyword evidence="4" id="KW-1185">Reference proteome</keyword>
<name>A0AAW0CL62_9AGAR</name>
<keyword evidence="2" id="KW-1133">Transmembrane helix</keyword>
<feature type="transmembrane region" description="Helical" evidence="2">
    <location>
        <begin position="140"/>
        <end position="162"/>
    </location>
</feature>
<proteinExistence type="predicted"/>
<accession>A0AAW0CL62</accession>
<organism evidence="3 4">
    <name type="scientific">Paramarasmius palmivorus</name>
    <dbReference type="NCBI Taxonomy" id="297713"/>
    <lineage>
        <taxon>Eukaryota</taxon>
        <taxon>Fungi</taxon>
        <taxon>Dikarya</taxon>
        <taxon>Basidiomycota</taxon>
        <taxon>Agaricomycotina</taxon>
        <taxon>Agaricomycetes</taxon>
        <taxon>Agaricomycetidae</taxon>
        <taxon>Agaricales</taxon>
        <taxon>Marasmiineae</taxon>
        <taxon>Marasmiaceae</taxon>
        <taxon>Paramarasmius</taxon>
    </lineage>
</organism>
<evidence type="ECO:0008006" key="5">
    <source>
        <dbReference type="Google" id="ProtNLM"/>
    </source>
</evidence>
<gene>
    <name evidence="3" type="ORF">VNI00_010147</name>
</gene>
<feature type="transmembrane region" description="Helical" evidence="2">
    <location>
        <begin position="233"/>
        <end position="257"/>
    </location>
</feature>
<keyword evidence="2" id="KW-0812">Transmembrane</keyword>
<evidence type="ECO:0000313" key="3">
    <source>
        <dbReference type="EMBL" id="KAK7039242.1"/>
    </source>
</evidence>
<feature type="region of interest" description="Disordered" evidence="1">
    <location>
        <begin position="314"/>
        <end position="333"/>
    </location>
</feature>
<protein>
    <recommendedName>
        <fullName evidence="5">Taste receptor type 2</fullName>
    </recommendedName>
</protein>
<feature type="transmembrane region" description="Helical" evidence="2">
    <location>
        <begin position="104"/>
        <end position="128"/>
    </location>
</feature>
<feature type="transmembrane region" description="Helical" evidence="2">
    <location>
        <begin position="269"/>
        <end position="293"/>
    </location>
</feature>
<comment type="caution">
    <text evidence="3">The sequence shown here is derived from an EMBL/GenBank/DDBJ whole genome shotgun (WGS) entry which is preliminary data.</text>
</comment>
<reference evidence="3 4" key="1">
    <citation type="submission" date="2024-01" db="EMBL/GenBank/DDBJ databases">
        <title>A draft genome for a cacao thread blight-causing isolate of Paramarasmius palmivorus.</title>
        <authorList>
            <person name="Baruah I.K."/>
            <person name="Bukari Y."/>
            <person name="Amoako-Attah I."/>
            <person name="Meinhardt L.W."/>
            <person name="Bailey B.A."/>
            <person name="Cohen S.P."/>
        </authorList>
    </citation>
    <scope>NUCLEOTIDE SEQUENCE [LARGE SCALE GENOMIC DNA]</scope>
    <source>
        <strain evidence="3 4">GH-12</strain>
    </source>
</reference>
<feature type="transmembrane region" description="Helical" evidence="2">
    <location>
        <begin position="57"/>
        <end position="84"/>
    </location>
</feature>
<keyword evidence="2" id="KW-0472">Membrane</keyword>
<dbReference type="Proteomes" id="UP001383192">
    <property type="component" value="Unassembled WGS sequence"/>
</dbReference>
<feature type="transmembrane region" description="Helical" evidence="2">
    <location>
        <begin position="182"/>
        <end position="205"/>
    </location>
</feature>
<feature type="transmembrane region" description="Helical" evidence="2">
    <location>
        <begin position="20"/>
        <end position="45"/>
    </location>
</feature>
<dbReference type="EMBL" id="JAYKXP010000039">
    <property type="protein sequence ID" value="KAK7039242.1"/>
    <property type="molecule type" value="Genomic_DNA"/>
</dbReference>